<keyword evidence="3 9" id="KW-0639">Primosome</keyword>
<feature type="binding site" evidence="10">
    <location>
        <position position="425"/>
    </location>
    <ligand>
        <name>[4Fe-4S] cluster</name>
        <dbReference type="ChEBI" id="CHEBI:49883"/>
    </ligand>
</feature>
<dbReference type="OrthoDB" id="421393at2759"/>
<dbReference type="GO" id="GO:0016787">
    <property type="term" value="F:hydrolase activity"/>
    <property type="evidence" value="ECO:0007669"/>
    <property type="project" value="UniProtKB-KW"/>
</dbReference>
<dbReference type="PANTHER" id="PTHR10537">
    <property type="entry name" value="DNA PRIMASE LARGE SUBUNIT"/>
    <property type="match status" value="1"/>
</dbReference>
<dbReference type="PANTHER" id="PTHR10537:SF3">
    <property type="entry name" value="DNA PRIMASE LARGE SUBUNIT"/>
    <property type="match status" value="1"/>
</dbReference>
<evidence type="ECO:0000256" key="4">
    <source>
        <dbReference type="ARBA" id="ARBA00022705"/>
    </source>
</evidence>
<dbReference type="InterPro" id="IPR007238">
    <property type="entry name" value="DNA_primase_lsu_euk/arc"/>
</dbReference>
<keyword evidence="5 9" id="KW-0479">Metal-binding</keyword>
<keyword evidence="6 9" id="KW-0408">Iron</keyword>
<evidence type="ECO:0000256" key="2">
    <source>
        <dbReference type="ARBA" id="ARBA00022485"/>
    </source>
</evidence>
<evidence type="ECO:0000256" key="5">
    <source>
        <dbReference type="ARBA" id="ARBA00022723"/>
    </source>
</evidence>
<organism evidence="12 13">
    <name type="scientific">Gnomoniopsis smithogilvyi</name>
    <dbReference type="NCBI Taxonomy" id="1191159"/>
    <lineage>
        <taxon>Eukaryota</taxon>
        <taxon>Fungi</taxon>
        <taxon>Dikarya</taxon>
        <taxon>Ascomycota</taxon>
        <taxon>Pezizomycotina</taxon>
        <taxon>Sordariomycetes</taxon>
        <taxon>Sordariomycetidae</taxon>
        <taxon>Diaporthales</taxon>
        <taxon>Gnomoniaceae</taxon>
        <taxon>Gnomoniopsis</taxon>
    </lineage>
</organism>
<sequence>MDRVASRRVTLDWKFIRISHAPQSLHIGALRQHVWVKMFRQDYNRIDAKRRHVDHRKRQFADSTYKETTYPHRLNFYATPPTADITLEQFEQWAIDRLRILAELEACSFRNKTSEETAAHMKPLLEKYLRLDHNSSGSTQLALQRQKDHYSHFILRLAFASTEDLRRRFARVETMLFRLRLGAEDTKDRNKFVESLNLDWEMVSEDEKRELASKLSSATNYGWKGVPPEDETWCKVDWERVPDLVEGRRVYLKAGMAYVPSKEQSSMVLAEFTSRLERALELTARALPRLDEDDRLTPILDHLSKNFITPDASYQSGSGDLPAGAEISARNIDNLSQHFPACMSHLHRSLRRDAHLKHFGRLQYTLFLKGVGLNLEEALTFWRQSFNKITDDQFNKDYRYNVRHAYGDVGGDSNRRGNGYSPFSCQKILTEHPPGPGEAHGCPYRHFNLENLTALVQTMGVSDRGVLQGVKEDKDKQKFHMACNRVFEHLHKAEIKKARDENLMSATQLETIVHPNEYFKRSFLLKNLGKDTSGGDVKMEG</sequence>
<dbReference type="Pfam" id="PF26466">
    <property type="entry name" value="DNA_primase_lrg_N"/>
    <property type="match status" value="1"/>
</dbReference>
<dbReference type="Gene3D" id="1.20.930.80">
    <property type="match status" value="1"/>
</dbReference>
<dbReference type="GO" id="GO:0003677">
    <property type="term" value="F:DNA binding"/>
    <property type="evidence" value="ECO:0007669"/>
    <property type="project" value="UniProtKB-UniRule"/>
</dbReference>
<feature type="domain" description="DNA primase large subunit C-terminal" evidence="11">
    <location>
        <begin position="336"/>
        <end position="519"/>
    </location>
</feature>
<evidence type="ECO:0000313" key="13">
    <source>
        <dbReference type="Proteomes" id="UP001140453"/>
    </source>
</evidence>
<dbReference type="Proteomes" id="UP001140453">
    <property type="component" value="Unassembled WGS sequence"/>
</dbReference>
<comment type="caution">
    <text evidence="12">The sequence shown here is derived from an EMBL/GenBank/DDBJ whole genome shotgun (WGS) entry which is preliminary data.</text>
</comment>
<feature type="binding site" evidence="10">
    <location>
        <position position="483"/>
    </location>
    <ligand>
        <name>[4Fe-4S] cluster</name>
        <dbReference type="ChEBI" id="CHEBI:49883"/>
    </ligand>
</feature>
<dbReference type="InterPro" id="IPR016558">
    <property type="entry name" value="DNA_primase_lsu_euk"/>
</dbReference>
<dbReference type="CDD" id="cd07322">
    <property type="entry name" value="PriL_PriS_Eukaryotic"/>
    <property type="match status" value="1"/>
</dbReference>
<evidence type="ECO:0000256" key="10">
    <source>
        <dbReference type="PIRSR" id="PIRSR009449-1"/>
    </source>
</evidence>
<evidence type="ECO:0000256" key="3">
    <source>
        <dbReference type="ARBA" id="ARBA00022515"/>
    </source>
</evidence>
<gene>
    <name evidence="12" type="primary">PRI2</name>
    <name evidence="12" type="ORF">N0V93_006425</name>
</gene>
<dbReference type="PIRSF" id="PIRSF009449">
    <property type="entry name" value="DNA_primase_large_subunit"/>
    <property type="match status" value="1"/>
</dbReference>
<dbReference type="GO" id="GO:0046872">
    <property type="term" value="F:metal ion binding"/>
    <property type="evidence" value="ECO:0007669"/>
    <property type="project" value="UniProtKB-UniRule"/>
</dbReference>
<evidence type="ECO:0000256" key="8">
    <source>
        <dbReference type="ARBA" id="ARBA00023125"/>
    </source>
</evidence>
<dbReference type="Pfam" id="PF04104">
    <property type="entry name" value="DNA_primase_lrg"/>
    <property type="match status" value="1"/>
</dbReference>
<proteinExistence type="inferred from homology"/>
<keyword evidence="4 9" id="KW-0235">DNA replication</keyword>
<comment type="function">
    <text evidence="9">DNA primase is the polymerase that synthesizes small RNA primers for the Okazaki fragments made during discontinuous DNA replication.</text>
</comment>
<keyword evidence="8 9" id="KW-0238">DNA-binding</keyword>
<evidence type="ECO:0000256" key="6">
    <source>
        <dbReference type="ARBA" id="ARBA00023004"/>
    </source>
</evidence>
<evidence type="ECO:0000259" key="11">
    <source>
        <dbReference type="Pfam" id="PF04104"/>
    </source>
</evidence>
<evidence type="ECO:0000313" key="12">
    <source>
        <dbReference type="EMBL" id="KAJ4388963.1"/>
    </source>
</evidence>
<evidence type="ECO:0000256" key="9">
    <source>
        <dbReference type="PIRNR" id="PIRNR009449"/>
    </source>
</evidence>
<dbReference type="GO" id="GO:0006270">
    <property type="term" value="P:DNA replication initiation"/>
    <property type="evidence" value="ECO:0007669"/>
    <property type="project" value="TreeGrafter"/>
</dbReference>
<dbReference type="InterPro" id="IPR058560">
    <property type="entry name" value="DNA_primase_C"/>
</dbReference>
<dbReference type="GO" id="GO:0006269">
    <property type="term" value="P:DNA replication, synthesis of primer"/>
    <property type="evidence" value="ECO:0007669"/>
    <property type="project" value="UniProtKB-KW"/>
</dbReference>
<keyword evidence="13" id="KW-1185">Reference proteome</keyword>
<comment type="similarity">
    <text evidence="1 9">Belongs to the eukaryotic-type primase large subunit family.</text>
</comment>
<accession>A0A9W8YRN4</accession>
<keyword evidence="2 9" id="KW-0004">4Fe-4S</keyword>
<keyword evidence="12" id="KW-0378">Hydrolase</keyword>
<evidence type="ECO:0000256" key="7">
    <source>
        <dbReference type="ARBA" id="ARBA00023014"/>
    </source>
</evidence>
<keyword evidence="7 9" id="KW-0411">Iron-sulfur</keyword>
<dbReference type="FunFam" id="1.20.930.80:FF:000003">
    <property type="entry name" value="DNA primase large subunit"/>
    <property type="match status" value="1"/>
</dbReference>
<feature type="binding site" evidence="10">
    <location>
        <position position="342"/>
    </location>
    <ligand>
        <name>[4Fe-4S] cluster</name>
        <dbReference type="ChEBI" id="CHEBI:49883"/>
    </ligand>
</feature>
<protein>
    <recommendedName>
        <fullName evidence="9">DNA primase large subunit</fullName>
    </recommendedName>
</protein>
<dbReference type="EMBL" id="JAPEVB010000004">
    <property type="protein sequence ID" value="KAJ4388963.1"/>
    <property type="molecule type" value="Genomic_DNA"/>
</dbReference>
<comment type="cofactor">
    <cofactor evidence="9">
        <name>[4Fe-4S] cluster</name>
        <dbReference type="ChEBI" id="CHEBI:49883"/>
    </cofactor>
    <text evidence="9">Binds 1 [4Fe-4S] cluster.</text>
</comment>
<dbReference type="GO" id="GO:0005658">
    <property type="term" value="C:alpha DNA polymerase:primase complex"/>
    <property type="evidence" value="ECO:0007669"/>
    <property type="project" value="TreeGrafter"/>
</dbReference>
<evidence type="ECO:0000256" key="1">
    <source>
        <dbReference type="ARBA" id="ARBA00010564"/>
    </source>
</evidence>
<dbReference type="AlphaFoldDB" id="A0A9W8YRN4"/>
<reference evidence="12" key="1">
    <citation type="submission" date="2022-10" db="EMBL/GenBank/DDBJ databases">
        <title>Tapping the CABI collections for fungal endophytes: first genome assemblies for Collariella, Neodidymelliopsis, Ascochyta clinopodiicola, Didymella pomorum, Didymosphaeria variabile, Neocosmospora piperis and Neocucurbitaria cava.</title>
        <authorList>
            <person name="Hill R."/>
        </authorList>
    </citation>
    <scope>NUCLEOTIDE SEQUENCE</scope>
    <source>
        <strain evidence="12">IMI 355082</strain>
    </source>
</reference>
<dbReference type="GO" id="GO:0051539">
    <property type="term" value="F:4 iron, 4 sulfur cluster binding"/>
    <property type="evidence" value="ECO:0007669"/>
    <property type="project" value="UniProtKB-UniRule"/>
</dbReference>
<name>A0A9W8YRN4_9PEZI</name>
<feature type="binding site" evidence="10">
    <location>
        <position position="442"/>
    </location>
    <ligand>
        <name>[4Fe-4S] cluster</name>
        <dbReference type="ChEBI" id="CHEBI:49883"/>
    </ligand>
</feature>